<comment type="subcellular location">
    <subcellularLocation>
        <location evidence="2">Cytoplasmic vesicle</location>
        <location evidence="2">Phagosome membrane</location>
    </subcellularLocation>
    <subcellularLocation>
        <location evidence="1">Early endosome membrane</location>
    </subcellularLocation>
</comment>
<evidence type="ECO:0000256" key="3">
    <source>
        <dbReference type="ARBA" id="ARBA00022753"/>
    </source>
</evidence>
<dbReference type="Proteomes" id="UP001162131">
    <property type="component" value="Unassembled WGS sequence"/>
</dbReference>
<dbReference type="Pfam" id="PF22669">
    <property type="entry name" value="Exo_endo_phos2"/>
    <property type="match status" value="1"/>
</dbReference>
<evidence type="ECO:0000256" key="1">
    <source>
        <dbReference type="ARBA" id="ARBA00004146"/>
    </source>
</evidence>
<dbReference type="InterPro" id="IPR000198">
    <property type="entry name" value="RhoGAP_dom"/>
</dbReference>
<dbReference type="PANTHER" id="PTHR11200:SF240">
    <property type="entry name" value="INOSITOL POLYPHOSPHATE 5-PHOSPHATASE C9G1.10C-RELATED"/>
    <property type="match status" value="1"/>
</dbReference>
<dbReference type="Pfam" id="PF00620">
    <property type="entry name" value="RhoGAP"/>
    <property type="match status" value="1"/>
</dbReference>
<dbReference type="InterPro" id="IPR046985">
    <property type="entry name" value="IP5"/>
</dbReference>
<dbReference type="Gene3D" id="2.60.40.10">
    <property type="entry name" value="Immunoglobulins"/>
    <property type="match status" value="1"/>
</dbReference>
<keyword evidence="4" id="KW-0968">Cytoplasmic vesicle</keyword>
<dbReference type="SMART" id="SM00128">
    <property type="entry name" value="IPPc"/>
    <property type="match status" value="1"/>
</dbReference>
<dbReference type="InterPro" id="IPR036691">
    <property type="entry name" value="Endo/exonu/phosph_ase_sf"/>
</dbReference>
<dbReference type="GO" id="GO:0046856">
    <property type="term" value="P:phosphatidylinositol dephosphorylation"/>
    <property type="evidence" value="ECO:0007669"/>
    <property type="project" value="InterPro"/>
</dbReference>
<keyword evidence="7" id="KW-1185">Reference proteome</keyword>
<keyword evidence="3" id="KW-0967">Endosome</keyword>
<dbReference type="GO" id="GO:0004439">
    <property type="term" value="F:phosphatidylinositol-4,5-bisphosphate 5-phosphatase activity"/>
    <property type="evidence" value="ECO:0007669"/>
    <property type="project" value="TreeGrafter"/>
</dbReference>
<dbReference type="SUPFAM" id="SSF56219">
    <property type="entry name" value="DNase I-like"/>
    <property type="match status" value="1"/>
</dbReference>
<dbReference type="EMBL" id="CAJZBQ010000058">
    <property type="protein sequence ID" value="CAG9334456.1"/>
    <property type="molecule type" value="Genomic_DNA"/>
</dbReference>
<feature type="domain" description="Rho-GAP" evidence="5">
    <location>
        <begin position="658"/>
        <end position="841"/>
    </location>
</feature>
<evidence type="ECO:0000256" key="2">
    <source>
        <dbReference type="ARBA" id="ARBA00004580"/>
    </source>
</evidence>
<dbReference type="Gene3D" id="3.60.10.10">
    <property type="entry name" value="Endonuclease/exonuclease/phosphatase"/>
    <property type="match status" value="1"/>
</dbReference>
<accession>A0AAU9K9V2</accession>
<comment type="caution">
    <text evidence="6">The sequence shown here is derived from an EMBL/GenBank/DDBJ whole genome shotgun (WGS) entry which is preliminary data.</text>
</comment>
<dbReference type="InterPro" id="IPR048869">
    <property type="entry name" value="OCRL-1_2_ASH"/>
</dbReference>
<sequence length="847" mass="98177">MNPVKTVQNKLRNSENLLKLEIVTTQYKGNPKECFFALVSNKSCPYEQAIFLFRPRKIFSLSGGLELLIVLPLTKEIQIIQKSDGFLFRWLTYDTTLWNITTNNKKLINTLIKHIEEVSRYQREPFHALSNSHKWMWYYESAIPIQVRSIEYNTENNSTQKISNVLLPEHYGKDMMNAYIKDQLKIRETEYTEIRDIKMIIGTWNTAGKGPSEDLFLWFCCQNDVYLEPEQSPDMIVICLQEMCELSPKNIVGDDVRMRNWMSHICNQINDSFPGNQYTIVGDEHLMGLLTMIFVKFSMRDYINEIKTSCVKLGFKGYVGNKGAICMRFDLFESSVCIINCHLAAHKNQAKLRNEQIKTISKEGKFVLSSKEFRNVYEHDFIFWAGDLNYRLNNLSTDSIINKINAKHFSELLEYDQLNIEKRENDILAEFHEGKIDFMPSFKYRIGTTNQFNTSNKRDPAWCDRILWRGEAFLMRYGICNYIIQSDHKPVFSSFMVPAKHTDPLLFEQVKSEVYKTVDDMHHESMPKLKISENFVEITGVRYKTLLTKVLTLENVGANILKFEVKHNRDLGLHKSWLAVEPEEGTLISRQIKELKLNVYFGKNQARKLNKNPEYTNCIFVLGVKGGSDFFIEIQCKINGSCFGASIQNLIKIPQPIASLSEKLSTFADKSTAAMEIPKELARMVDFLKSKGYREKGIFQEAGDTEIKKDIRWALDTGDPFREDADIFSMSNILLEFLDCLEQPLLLPDLVSEACQIFQTNSFPAARNYLVNNLDQISMKNFLYIIDFLKNYIDNSLYNGLTAVFLAKLFTEPITHFMEMENAGEYNPSVKILPTQRNQLLSMFLYS</sequence>
<dbReference type="Gene3D" id="1.10.555.10">
    <property type="entry name" value="Rho GTPase activation protein"/>
    <property type="match status" value="1"/>
</dbReference>
<proteinExistence type="predicted"/>
<evidence type="ECO:0000259" key="5">
    <source>
        <dbReference type="PROSITE" id="PS50238"/>
    </source>
</evidence>
<dbReference type="PANTHER" id="PTHR11200">
    <property type="entry name" value="INOSITOL 5-PHOSPHATASE"/>
    <property type="match status" value="1"/>
</dbReference>
<evidence type="ECO:0000256" key="4">
    <source>
        <dbReference type="ARBA" id="ARBA00023329"/>
    </source>
</evidence>
<protein>
    <recommendedName>
        <fullName evidence="5">Rho-GAP domain-containing protein</fullName>
    </recommendedName>
</protein>
<dbReference type="InterPro" id="IPR013783">
    <property type="entry name" value="Ig-like_fold"/>
</dbReference>
<dbReference type="InterPro" id="IPR000300">
    <property type="entry name" value="IPPc"/>
</dbReference>
<dbReference type="SMART" id="SM00324">
    <property type="entry name" value="RhoGAP"/>
    <property type="match status" value="1"/>
</dbReference>
<dbReference type="GO" id="GO:0031901">
    <property type="term" value="C:early endosome membrane"/>
    <property type="evidence" value="ECO:0007669"/>
    <property type="project" value="UniProtKB-SubCell"/>
</dbReference>
<evidence type="ECO:0000313" key="7">
    <source>
        <dbReference type="Proteomes" id="UP001162131"/>
    </source>
</evidence>
<dbReference type="GO" id="GO:0030670">
    <property type="term" value="C:phagocytic vesicle membrane"/>
    <property type="evidence" value="ECO:0007669"/>
    <property type="project" value="UniProtKB-SubCell"/>
</dbReference>
<organism evidence="6 7">
    <name type="scientific">Blepharisma stoltei</name>
    <dbReference type="NCBI Taxonomy" id="1481888"/>
    <lineage>
        <taxon>Eukaryota</taxon>
        <taxon>Sar</taxon>
        <taxon>Alveolata</taxon>
        <taxon>Ciliophora</taxon>
        <taxon>Postciliodesmatophora</taxon>
        <taxon>Heterotrichea</taxon>
        <taxon>Heterotrichida</taxon>
        <taxon>Blepharismidae</taxon>
        <taxon>Blepharisma</taxon>
    </lineage>
</organism>
<reference evidence="6" key="1">
    <citation type="submission" date="2021-09" db="EMBL/GenBank/DDBJ databases">
        <authorList>
            <consortium name="AG Swart"/>
            <person name="Singh M."/>
            <person name="Singh A."/>
            <person name="Seah K."/>
            <person name="Emmerich C."/>
        </authorList>
    </citation>
    <scope>NUCLEOTIDE SEQUENCE</scope>
    <source>
        <strain evidence="6">ATCC30299</strain>
    </source>
</reference>
<evidence type="ECO:0000313" key="6">
    <source>
        <dbReference type="EMBL" id="CAG9334456.1"/>
    </source>
</evidence>
<gene>
    <name evidence="6" type="ORF">BSTOLATCC_MIC61072</name>
</gene>
<dbReference type="GO" id="GO:0007165">
    <property type="term" value="P:signal transduction"/>
    <property type="evidence" value="ECO:0007669"/>
    <property type="project" value="InterPro"/>
</dbReference>
<dbReference type="AlphaFoldDB" id="A0AAU9K9V2"/>
<dbReference type="InterPro" id="IPR008936">
    <property type="entry name" value="Rho_GTPase_activation_prot"/>
</dbReference>
<dbReference type="SUPFAM" id="SSF48350">
    <property type="entry name" value="GTPase activation domain, GAP"/>
    <property type="match status" value="1"/>
</dbReference>
<dbReference type="PROSITE" id="PS50238">
    <property type="entry name" value="RHOGAP"/>
    <property type="match status" value="1"/>
</dbReference>
<dbReference type="Pfam" id="PF21310">
    <property type="entry name" value="OCRL-like_ASH"/>
    <property type="match status" value="1"/>
</dbReference>
<name>A0AAU9K9V2_9CILI</name>